<dbReference type="GO" id="GO:0052381">
    <property type="term" value="F:tRNA dimethylallyltransferase activity"/>
    <property type="evidence" value="ECO:0007669"/>
    <property type="project" value="InterPro"/>
</dbReference>
<organism evidence="6 7">
    <name type="scientific">Trichuris trichiura</name>
    <name type="common">Whipworm</name>
    <name type="synonym">Trichocephalus trichiurus</name>
    <dbReference type="NCBI Taxonomy" id="36087"/>
    <lineage>
        <taxon>Eukaryota</taxon>
        <taxon>Metazoa</taxon>
        <taxon>Ecdysozoa</taxon>
        <taxon>Nematoda</taxon>
        <taxon>Enoplea</taxon>
        <taxon>Dorylaimia</taxon>
        <taxon>Trichinellida</taxon>
        <taxon>Trichuridae</taxon>
        <taxon>Trichuris</taxon>
    </lineage>
</organism>
<dbReference type="PANTHER" id="PTHR11088">
    <property type="entry name" value="TRNA DIMETHYLALLYLTRANSFERASE"/>
    <property type="match status" value="1"/>
</dbReference>
<evidence type="ECO:0000256" key="3">
    <source>
        <dbReference type="ARBA" id="ARBA00022741"/>
    </source>
</evidence>
<reference evidence="6" key="1">
    <citation type="submission" date="2014-01" db="EMBL/GenBank/DDBJ databases">
        <authorList>
            <person name="Aslett M."/>
        </authorList>
    </citation>
    <scope>NUCLEOTIDE SEQUENCE</scope>
</reference>
<comment type="similarity">
    <text evidence="1 5">Belongs to the IPP transferase family.</text>
</comment>
<evidence type="ECO:0000256" key="5">
    <source>
        <dbReference type="RuleBase" id="RU003785"/>
    </source>
</evidence>
<dbReference type="InterPro" id="IPR039657">
    <property type="entry name" value="Dimethylallyltransferase"/>
</dbReference>
<keyword evidence="4 5" id="KW-0067">ATP-binding</keyword>
<dbReference type="AlphaFoldDB" id="A0A077ZCQ5"/>
<dbReference type="EMBL" id="HG806278">
    <property type="protein sequence ID" value="CDW58171.1"/>
    <property type="molecule type" value="Genomic_DNA"/>
</dbReference>
<evidence type="ECO:0000313" key="7">
    <source>
        <dbReference type="Proteomes" id="UP000030665"/>
    </source>
</evidence>
<evidence type="ECO:0000256" key="2">
    <source>
        <dbReference type="ARBA" id="ARBA00022679"/>
    </source>
</evidence>
<keyword evidence="3 5" id="KW-0547">Nucleotide-binding</keyword>
<accession>A0A077ZCQ5</accession>
<dbReference type="GO" id="GO:0005739">
    <property type="term" value="C:mitochondrion"/>
    <property type="evidence" value="ECO:0007669"/>
    <property type="project" value="TreeGrafter"/>
</dbReference>
<dbReference type="STRING" id="36087.A0A077ZCQ5"/>
<evidence type="ECO:0000313" key="6">
    <source>
        <dbReference type="EMBL" id="CDW58171.1"/>
    </source>
</evidence>
<dbReference type="Gene3D" id="3.40.50.300">
    <property type="entry name" value="P-loop containing nucleotide triphosphate hydrolases"/>
    <property type="match status" value="1"/>
</dbReference>
<dbReference type="HAMAP" id="MF_00185">
    <property type="entry name" value="IPP_trans"/>
    <property type="match status" value="1"/>
</dbReference>
<keyword evidence="7" id="KW-1185">Reference proteome</keyword>
<evidence type="ECO:0000256" key="1">
    <source>
        <dbReference type="ARBA" id="ARBA00005842"/>
    </source>
</evidence>
<sequence length="398" mass="45523">MRTTKFHKSKRCFEFMDFIPKCSKPLIVILGSTGSGKSRLAIELCRAISGEIVSADSMQLYKGLAIVTNQSTPEERLGVAEHLVGFLSPLAFGYNVHSFRDDGLRVIEDIHRRNKIPVMVGGTNYYIEAMLWDNLFLDSADSKTYYFNLPASFLSMSNEELHETLQKVDPERAAVLHPNNRRRVLRSLQISYVHKCKHSELLREQWEKAGSSAIGGPLRFTNSLILWTQCDLPKLFCKLRERIDGMVRKGLRREITSFYDEELRHLGSDGEPKGAFQCIGVKEFLDFLQLPPNVRDSSEGDAVFERCLNGLHLATCQYAKKQIKWIRNRFVQRSGGDVPPIYALTPSDGTRCSSEYKKCDTCNRLICVKQWQAHVFSKKHRRCKAAIIRRDQTLTRPV</sequence>
<dbReference type="Pfam" id="PF01715">
    <property type="entry name" value="IPPT"/>
    <property type="match status" value="1"/>
</dbReference>
<name>A0A077ZCQ5_TRITR</name>
<dbReference type="Gene3D" id="1.10.20.140">
    <property type="match status" value="1"/>
</dbReference>
<dbReference type="GO" id="GO:0006400">
    <property type="term" value="P:tRNA modification"/>
    <property type="evidence" value="ECO:0007669"/>
    <property type="project" value="TreeGrafter"/>
</dbReference>
<proteinExistence type="inferred from homology"/>
<dbReference type="GO" id="GO:0005524">
    <property type="term" value="F:ATP binding"/>
    <property type="evidence" value="ECO:0007669"/>
    <property type="project" value="UniProtKB-KW"/>
</dbReference>
<protein>
    <submittedName>
        <fullName evidence="6">tRNA dimethylallyltransferase</fullName>
    </submittedName>
</protein>
<evidence type="ECO:0000256" key="4">
    <source>
        <dbReference type="ARBA" id="ARBA00022840"/>
    </source>
</evidence>
<dbReference type="OrthoDB" id="775260at2759"/>
<dbReference type="Proteomes" id="UP000030665">
    <property type="component" value="Unassembled WGS sequence"/>
</dbReference>
<dbReference type="SUPFAM" id="SSF52540">
    <property type="entry name" value="P-loop containing nucleoside triphosphate hydrolases"/>
    <property type="match status" value="1"/>
</dbReference>
<dbReference type="NCBIfam" id="TIGR00174">
    <property type="entry name" value="miaA"/>
    <property type="match status" value="1"/>
</dbReference>
<reference evidence="6" key="2">
    <citation type="submission" date="2014-03" db="EMBL/GenBank/DDBJ databases">
        <title>The whipworm genome and dual-species transcriptomics of an intimate host-pathogen interaction.</title>
        <authorList>
            <person name="Foth B.J."/>
            <person name="Tsai I.J."/>
            <person name="Reid A.J."/>
            <person name="Bancroft A.J."/>
            <person name="Nichol S."/>
            <person name="Tracey A."/>
            <person name="Holroyd N."/>
            <person name="Cotton J.A."/>
            <person name="Stanley E.J."/>
            <person name="Zarowiecki M."/>
            <person name="Liu J.Z."/>
            <person name="Huckvale T."/>
            <person name="Cooper P.J."/>
            <person name="Grencis R.K."/>
            <person name="Berriman M."/>
        </authorList>
    </citation>
    <scope>NUCLEOTIDE SEQUENCE [LARGE SCALE GENOMIC DNA]</scope>
</reference>
<keyword evidence="2 5" id="KW-0808">Transferase</keyword>
<dbReference type="InterPro" id="IPR018022">
    <property type="entry name" value="IPT"/>
</dbReference>
<dbReference type="PANTHER" id="PTHR11088:SF89">
    <property type="entry name" value="TRNA DIMETHYLALLYLTRANSFERASE"/>
    <property type="match status" value="1"/>
</dbReference>
<dbReference type="InterPro" id="IPR027417">
    <property type="entry name" value="P-loop_NTPase"/>
</dbReference>
<gene>
    <name evidence="6" type="ORF">TTRE_0000647601</name>
</gene>